<proteinExistence type="predicted"/>
<dbReference type="RefSeq" id="WP_067854279.1">
    <property type="nucleotide sequence ID" value="NZ_LGTW01000019.1"/>
</dbReference>
<feature type="transmembrane region" description="Helical" evidence="5">
    <location>
        <begin position="21"/>
        <end position="42"/>
    </location>
</feature>
<dbReference type="Proteomes" id="UP000070612">
    <property type="component" value="Unassembled WGS sequence"/>
</dbReference>
<dbReference type="GO" id="GO:0016020">
    <property type="term" value="C:membrane"/>
    <property type="evidence" value="ECO:0007669"/>
    <property type="project" value="UniProtKB-SubCell"/>
</dbReference>
<dbReference type="PATRIC" id="fig|59750.3.peg.2434"/>
<feature type="domain" description="Integral membrane bound transporter" evidence="6">
    <location>
        <begin position="195"/>
        <end position="318"/>
    </location>
</feature>
<evidence type="ECO:0000256" key="5">
    <source>
        <dbReference type="SAM" id="Phobius"/>
    </source>
</evidence>
<dbReference type="STRING" id="59750.AWC31_27680"/>
<reference evidence="7 8" key="1">
    <citation type="submission" date="2015-07" db="EMBL/GenBank/DDBJ databases">
        <title>A draft genome sequence of Mycobacterium wolinskyi.</title>
        <authorList>
            <person name="de Man T.J."/>
            <person name="Perry K.A."/>
            <person name="Coulliette A.D."/>
            <person name="Jensen B."/>
            <person name="Toney N.C."/>
            <person name="Limbago B.M."/>
            <person name="Noble-Wang J."/>
        </authorList>
    </citation>
    <scope>NUCLEOTIDE SEQUENCE [LARGE SCALE GENOMIC DNA]</scope>
    <source>
        <strain evidence="7 8">CDC_01</strain>
    </source>
</reference>
<evidence type="ECO:0000256" key="2">
    <source>
        <dbReference type="ARBA" id="ARBA00022692"/>
    </source>
</evidence>
<evidence type="ECO:0000313" key="8">
    <source>
        <dbReference type="Proteomes" id="UP000070612"/>
    </source>
</evidence>
<accession>A0A132PH55</accession>
<feature type="transmembrane region" description="Helical" evidence="5">
    <location>
        <begin position="137"/>
        <end position="161"/>
    </location>
</feature>
<sequence length="336" mass="34619">MPVQLRTPELLRPTGSSRWGMAAALAFSLGAILVVTALAGHAELGSAVGLGFVLTAVPELPTTWRPGLSALCVRTLTVVVCAGIVVLCAPYEHLLGAVTVLAAVFGALVPRVGATAGLAVVLIAIDLDVGDLAGTGRLIALVPYVIGAVVVSAAWLAWFGAARLSGLAPDEEPEPRRPDLGHAARVGVAVGCAVAVAALLPADMVGGHWLVTSVLLTIQPSQGQTGMRLAQRLSGNTVGAVIAAVLLGAQPPAPVTIALTVVLFLLAMALRPVNYTWWAITGPPVLLVISEYPELFPWYEGGVRLAMNIGGALIVVLVVFAVPLLTPTLVRLRGRR</sequence>
<organism evidence="7 8">
    <name type="scientific">Mycolicibacterium wolinskyi</name>
    <dbReference type="NCBI Taxonomy" id="59750"/>
    <lineage>
        <taxon>Bacteria</taxon>
        <taxon>Bacillati</taxon>
        <taxon>Actinomycetota</taxon>
        <taxon>Actinomycetes</taxon>
        <taxon>Mycobacteriales</taxon>
        <taxon>Mycobacteriaceae</taxon>
        <taxon>Mycolicibacterium</taxon>
    </lineage>
</organism>
<feature type="transmembrane region" description="Helical" evidence="5">
    <location>
        <begin position="68"/>
        <end position="88"/>
    </location>
</feature>
<comment type="caution">
    <text evidence="7">The sequence shown here is derived from an EMBL/GenBank/DDBJ whole genome shotgun (WGS) entry which is preliminary data.</text>
</comment>
<evidence type="ECO:0000259" key="6">
    <source>
        <dbReference type="Pfam" id="PF13515"/>
    </source>
</evidence>
<comment type="subcellular location">
    <subcellularLocation>
        <location evidence="1">Membrane</location>
        <topology evidence="1">Multi-pass membrane protein</topology>
    </subcellularLocation>
</comment>
<feature type="transmembrane region" description="Helical" evidence="5">
    <location>
        <begin position="305"/>
        <end position="326"/>
    </location>
</feature>
<evidence type="ECO:0000256" key="1">
    <source>
        <dbReference type="ARBA" id="ARBA00004141"/>
    </source>
</evidence>
<protein>
    <recommendedName>
        <fullName evidence="6">Integral membrane bound transporter domain-containing protein</fullName>
    </recommendedName>
</protein>
<gene>
    <name evidence="7" type="ORF">AFM11_25360</name>
</gene>
<dbReference type="AlphaFoldDB" id="A0A132PH55"/>
<keyword evidence="2 5" id="KW-0812">Transmembrane</keyword>
<keyword evidence="3 5" id="KW-1133">Transmembrane helix</keyword>
<keyword evidence="8" id="KW-1185">Reference proteome</keyword>
<dbReference type="EMBL" id="LGTW01000019">
    <property type="protein sequence ID" value="KWX21537.1"/>
    <property type="molecule type" value="Genomic_DNA"/>
</dbReference>
<feature type="transmembrane region" description="Helical" evidence="5">
    <location>
        <begin position="275"/>
        <end position="293"/>
    </location>
</feature>
<evidence type="ECO:0000256" key="3">
    <source>
        <dbReference type="ARBA" id="ARBA00022989"/>
    </source>
</evidence>
<name>A0A132PH55_9MYCO</name>
<evidence type="ECO:0000256" key="4">
    <source>
        <dbReference type="ARBA" id="ARBA00023136"/>
    </source>
</evidence>
<feature type="transmembrane region" description="Helical" evidence="5">
    <location>
        <begin position="100"/>
        <end position="125"/>
    </location>
</feature>
<dbReference type="InterPro" id="IPR049453">
    <property type="entry name" value="Memb_transporter_dom"/>
</dbReference>
<keyword evidence="4 5" id="KW-0472">Membrane</keyword>
<feature type="transmembrane region" description="Helical" evidence="5">
    <location>
        <begin position="182"/>
        <end position="202"/>
    </location>
</feature>
<feature type="transmembrane region" description="Helical" evidence="5">
    <location>
        <begin position="238"/>
        <end position="268"/>
    </location>
</feature>
<dbReference type="Pfam" id="PF13515">
    <property type="entry name" value="FUSC_2"/>
    <property type="match status" value="1"/>
</dbReference>
<evidence type="ECO:0000313" key="7">
    <source>
        <dbReference type="EMBL" id="KWX21537.1"/>
    </source>
</evidence>